<accession>A0ABD4US00</accession>
<proteinExistence type="predicted"/>
<dbReference type="RefSeq" id="WP_080324006.1">
    <property type="nucleotide sequence ID" value="NZ_CAJPCV010000015.1"/>
</dbReference>
<sequence>MPALEIMLDGVTVAVVSTSELTMLAARVSGMLVHEAIASLNVSGGNYSQSGSSTYLTWIADTPLQAGQQIRVLFHQDGQSSHAGKTIDELYPDEPPVAQTDFAPTAEMFHELRAMPKVHEKFVIDLSASSGASFHGETTAPEDSFALSILWDSTHPERARVSLHSNSLDNLETKGPLNYLFKADLGFGGFVELRIT</sequence>
<evidence type="ECO:0000313" key="2">
    <source>
        <dbReference type="Proteomes" id="UP000191686"/>
    </source>
</evidence>
<reference evidence="1 2" key="2">
    <citation type="journal article" date="2017" name="Front. Microbiol.">
        <title>Genomics Reveals a Unique Clone of Burkholderia cenocepacia Harboring an Actively Excising Novel Genomic Island.</title>
        <authorList>
            <person name="Patil P.P."/>
            <person name="Mali S."/>
            <person name="Midha S."/>
            <person name="Gautam V."/>
            <person name="Dash L."/>
            <person name="Kumar S."/>
            <person name="Shastri J."/>
            <person name="Singhal L."/>
            <person name="Patil P.B."/>
        </authorList>
    </citation>
    <scope>NUCLEOTIDE SEQUENCE [LARGE SCALE GENOMIC DNA]</scope>
    <source>
        <strain evidence="1 2">BC-19</strain>
    </source>
</reference>
<name>A0ABD4US00_9BURK</name>
<gene>
    <name evidence="1" type="ORF">UE95_038440</name>
</gene>
<protein>
    <submittedName>
        <fullName evidence="1">Uncharacterized protein</fullName>
    </submittedName>
</protein>
<dbReference type="Proteomes" id="UP000191686">
    <property type="component" value="Unassembled WGS sequence"/>
</dbReference>
<evidence type="ECO:0000313" key="1">
    <source>
        <dbReference type="EMBL" id="MCW3717172.1"/>
    </source>
</evidence>
<dbReference type="AlphaFoldDB" id="A0ABD4US00"/>
<dbReference type="EMBL" id="JYMX02000060">
    <property type="protein sequence ID" value="MCW3717172.1"/>
    <property type="molecule type" value="Genomic_DNA"/>
</dbReference>
<comment type="caution">
    <text evidence="1">The sequence shown here is derived from an EMBL/GenBank/DDBJ whole genome shotgun (WGS) entry which is preliminary data.</text>
</comment>
<reference evidence="1 2" key="1">
    <citation type="journal article" date="2017" name="Front. Microbiol.">
        <title>Genomics reveals a unique clone of Burkholderia cenocepacia harbouring an actively excising novel genomic island.</title>
        <authorList>
            <person name="Patil P."/>
            <person name="Mali S."/>
            <person name="Midha S."/>
            <person name="Gautam V."/>
            <person name="Dash L."/>
            <person name="Kumar S."/>
            <person name="Shastri J."/>
            <person name="Singhal L."/>
            <person name="Patil P.B."/>
        </authorList>
    </citation>
    <scope>NUCLEOTIDE SEQUENCE [LARGE SCALE GENOMIC DNA]</scope>
    <source>
        <strain evidence="1 2">BC-19</strain>
    </source>
</reference>
<organism evidence="1 2">
    <name type="scientific">Burkholderia cenocepacia</name>
    <dbReference type="NCBI Taxonomy" id="95486"/>
    <lineage>
        <taxon>Bacteria</taxon>
        <taxon>Pseudomonadati</taxon>
        <taxon>Pseudomonadota</taxon>
        <taxon>Betaproteobacteria</taxon>
        <taxon>Burkholderiales</taxon>
        <taxon>Burkholderiaceae</taxon>
        <taxon>Burkholderia</taxon>
        <taxon>Burkholderia cepacia complex</taxon>
    </lineage>
</organism>